<evidence type="ECO:0000256" key="1">
    <source>
        <dbReference type="PIRSR" id="PIRSR605502-1"/>
    </source>
</evidence>
<proteinExistence type="predicted"/>
<feature type="binding site" evidence="1">
    <location>
        <position position="285"/>
    </location>
    <ligand>
        <name>Mg(2+)</name>
        <dbReference type="ChEBI" id="CHEBI:18420"/>
        <label>1</label>
    </ligand>
</feature>
<keyword evidence="2" id="KW-0378">Hydrolase</keyword>
<accession>A0A2T2P4K2</accession>
<organism evidence="2 3">
    <name type="scientific">Corynespora cassiicola Philippines</name>
    <dbReference type="NCBI Taxonomy" id="1448308"/>
    <lineage>
        <taxon>Eukaryota</taxon>
        <taxon>Fungi</taxon>
        <taxon>Dikarya</taxon>
        <taxon>Ascomycota</taxon>
        <taxon>Pezizomycotina</taxon>
        <taxon>Dothideomycetes</taxon>
        <taxon>Pleosporomycetidae</taxon>
        <taxon>Pleosporales</taxon>
        <taxon>Corynesporascaceae</taxon>
        <taxon>Corynespora</taxon>
    </lineage>
</organism>
<dbReference type="SUPFAM" id="SSF101478">
    <property type="entry name" value="ADP-ribosylglycohydrolase"/>
    <property type="match status" value="1"/>
</dbReference>
<comment type="cofactor">
    <cofactor evidence="1">
        <name>Mg(2+)</name>
        <dbReference type="ChEBI" id="CHEBI:18420"/>
    </cofactor>
    <text evidence="1">Binds 2 magnesium ions per subunit.</text>
</comment>
<feature type="binding site" evidence="1">
    <location>
        <position position="62"/>
    </location>
    <ligand>
        <name>Mg(2+)</name>
        <dbReference type="ChEBI" id="CHEBI:18420"/>
        <label>1</label>
    </ligand>
</feature>
<dbReference type="OrthoDB" id="44736at2759"/>
<feature type="binding site" evidence="1">
    <location>
        <position position="61"/>
    </location>
    <ligand>
        <name>Mg(2+)</name>
        <dbReference type="ChEBI" id="CHEBI:18420"/>
        <label>1</label>
    </ligand>
</feature>
<dbReference type="Gene3D" id="2.60.120.560">
    <property type="entry name" value="Exo-inulinase, domain 1"/>
    <property type="match status" value="1"/>
</dbReference>
<gene>
    <name evidence="2" type="ORF">BS50DRAFT_545259</name>
</gene>
<evidence type="ECO:0000313" key="2">
    <source>
        <dbReference type="EMBL" id="PSN72604.1"/>
    </source>
</evidence>
<sequence>MAPLPPDYLHKIYAGVLGKLIGVYLGRPFENWTYQEILEQLGPIHYYVHEQLGVPLVVIDDDVSGTFAFVRALEEHGAKADLSPEEIGKTWLNTVIEKKTIFWWGGNGISTEHTTFLNLKKGIKPPFSGSMKTNGKTLAEQIGAQIFIDGWAMVAPGNPSLAARLSEAAAKVSHDGVAVHAAILWAVMEAEAFVSKDVDHLLDTGLSFVPKDSPLVRLVSDIRSWANEDGNWEMTRQRIEDNYGYDKYGGICHMIPNHGIMIMALIYGGHDFSSAMHIINTSGWDTDCNSGNVACLVAIMHGIQAFENEKGLDWRGPLADRAIISSADNGYSINDAARITYDLANVAAKLAGEKLPEPPKDGAQFHFSLPGSVQGFQTSASPNLAQIKQVNGDGEGALAIQIHGLSADASPIEALTETFTPLDILQVNRDYEMMASPLIYPGQTLTATIKSPCTNPSPVSICLRLKSYSATDTLLPTDSPSQSLSPGASITLTWTIPTSLQNQPIQKLGLAISHTNSSSPFSGSLHLTRLSWSGTPHLTLTRPAPSLGPAKFWQRAWVSSVDKVHTRMGPSFYLAHDRGEGVFTQGTREWCDYRVVVSGFMVNLGGPVGVVVRMRGLMRWYGVWVRRDGQGKGWVEVVKARDEERRVLASAEVEWELDVAMEVEVKAEGEKIWGKVMGVEVEGVDVEYQGGAAGFVVTEGSVSADSVKVAPV</sequence>
<evidence type="ECO:0000313" key="3">
    <source>
        <dbReference type="Proteomes" id="UP000240883"/>
    </source>
</evidence>
<dbReference type="GO" id="GO:0016787">
    <property type="term" value="F:hydrolase activity"/>
    <property type="evidence" value="ECO:0007669"/>
    <property type="project" value="UniProtKB-KW"/>
</dbReference>
<dbReference type="InterPro" id="IPR005502">
    <property type="entry name" value="Ribosyl_crysJ1"/>
</dbReference>
<dbReference type="GO" id="GO:0046872">
    <property type="term" value="F:metal ion binding"/>
    <property type="evidence" value="ECO:0007669"/>
    <property type="project" value="UniProtKB-KW"/>
</dbReference>
<dbReference type="Pfam" id="PF03747">
    <property type="entry name" value="ADP_ribosyl_GH"/>
    <property type="match status" value="1"/>
</dbReference>
<dbReference type="Proteomes" id="UP000240883">
    <property type="component" value="Unassembled WGS sequence"/>
</dbReference>
<keyword evidence="3" id="KW-1185">Reference proteome</keyword>
<dbReference type="EMBL" id="KZ678130">
    <property type="protein sequence ID" value="PSN72604.1"/>
    <property type="molecule type" value="Genomic_DNA"/>
</dbReference>
<keyword evidence="1" id="KW-0479">Metal-binding</keyword>
<reference evidence="2 3" key="1">
    <citation type="journal article" date="2018" name="Front. Microbiol.">
        <title>Genome-Wide Analysis of Corynespora cassiicola Leaf Fall Disease Putative Effectors.</title>
        <authorList>
            <person name="Lopez D."/>
            <person name="Ribeiro S."/>
            <person name="Label P."/>
            <person name="Fumanal B."/>
            <person name="Venisse J.S."/>
            <person name="Kohler A."/>
            <person name="de Oliveira R.R."/>
            <person name="Labutti K."/>
            <person name="Lipzen A."/>
            <person name="Lail K."/>
            <person name="Bauer D."/>
            <person name="Ohm R.A."/>
            <person name="Barry K.W."/>
            <person name="Spatafora J."/>
            <person name="Grigoriev I.V."/>
            <person name="Martin F.M."/>
            <person name="Pujade-Renaud V."/>
        </authorList>
    </citation>
    <scope>NUCLEOTIDE SEQUENCE [LARGE SCALE GENOMIC DNA]</scope>
    <source>
        <strain evidence="2 3">Philippines</strain>
    </source>
</reference>
<keyword evidence="1" id="KW-0460">Magnesium</keyword>
<dbReference type="InterPro" id="IPR036705">
    <property type="entry name" value="Ribosyl_crysJ1_sf"/>
</dbReference>
<feature type="binding site" evidence="1">
    <location>
        <position position="287"/>
    </location>
    <ligand>
        <name>Mg(2+)</name>
        <dbReference type="ChEBI" id="CHEBI:18420"/>
        <label>1</label>
    </ligand>
</feature>
<dbReference type="Gene3D" id="1.10.4080.10">
    <property type="entry name" value="ADP-ribosylation/Crystallin J1"/>
    <property type="match status" value="1"/>
</dbReference>
<dbReference type="STRING" id="1448308.A0A2T2P4K2"/>
<name>A0A2T2P4K2_CORCC</name>
<protein>
    <submittedName>
        <fullName evidence="2">ADP-ribosylglycohydrolase</fullName>
    </submittedName>
</protein>
<dbReference type="AlphaFoldDB" id="A0A2T2P4K2"/>